<feature type="region of interest" description="Disordered" evidence="1">
    <location>
        <begin position="1"/>
        <end position="88"/>
    </location>
</feature>
<dbReference type="Proteomes" id="UP000673691">
    <property type="component" value="Unassembled WGS sequence"/>
</dbReference>
<name>A0A8H8DHV1_9FUNG</name>
<keyword evidence="3" id="KW-1185">Reference proteome</keyword>
<dbReference type="AlphaFoldDB" id="A0A8H8DHV1"/>
<reference evidence="2 3" key="1">
    <citation type="journal article" name="Sci. Rep.">
        <title>Genome-scale phylogenetic analyses confirm Olpidium as the closest living zoosporic fungus to the non-flagellated, terrestrial fungi.</title>
        <authorList>
            <person name="Chang Y."/>
            <person name="Rochon D."/>
            <person name="Sekimoto S."/>
            <person name="Wang Y."/>
            <person name="Chovatia M."/>
            <person name="Sandor L."/>
            <person name="Salamov A."/>
            <person name="Grigoriev I.V."/>
            <person name="Stajich J.E."/>
            <person name="Spatafora J.W."/>
        </authorList>
    </citation>
    <scope>NUCLEOTIDE SEQUENCE [LARGE SCALE GENOMIC DNA]</scope>
    <source>
        <strain evidence="2">S191</strain>
    </source>
</reference>
<evidence type="ECO:0000256" key="1">
    <source>
        <dbReference type="SAM" id="MobiDB-lite"/>
    </source>
</evidence>
<protein>
    <submittedName>
        <fullName evidence="2">Uncharacterized protein</fullName>
    </submittedName>
</protein>
<evidence type="ECO:0000313" key="3">
    <source>
        <dbReference type="Proteomes" id="UP000673691"/>
    </source>
</evidence>
<proteinExistence type="predicted"/>
<comment type="caution">
    <text evidence="2">The sequence shown here is derived from an EMBL/GenBank/DDBJ whole genome shotgun (WGS) entry which is preliminary data.</text>
</comment>
<gene>
    <name evidence="2" type="ORF">BJ554DRAFT_807</name>
</gene>
<evidence type="ECO:0000313" key="2">
    <source>
        <dbReference type="EMBL" id="KAG5458885.1"/>
    </source>
</evidence>
<dbReference type="EMBL" id="JAEFCI010007765">
    <property type="protein sequence ID" value="KAG5458885.1"/>
    <property type="molecule type" value="Genomic_DNA"/>
</dbReference>
<sequence length="88" mass="9861">MPDEASLTDHFEHGKCERDGDREGQTLRHGHDDHSHGDHKEVDQLFQPHRFPDDAPRAQVYGPSDDQSDEGGDAGGEADFSDEHRDVL</sequence>
<organism evidence="2 3">
    <name type="scientific">Olpidium bornovanus</name>
    <dbReference type="NCBI Taxonomy" id="278681"/>
    <lineage>
        <taxon>Eukaryota</taxon>
        <taxon>Fungi</taxon>
        <taxon>Fungi incertae sedis</taxon>
        <taxon>Olpidiomycota</taxon>
        <taxon>Olpidiomycotina</taxon>
        <taxon>Olpidiomycetes</taxon>
        <taxon>Olpidiales</taxon>
        <taxon>Olpidiaceae</taxon>
        <taxon>Olpidium</taxon>
    </lineage>
</organism>
<accession>A0A8H8DHV1</accession>
<feature type="compositionally biased region" description="Basic and acidic residues" evidence="1">
    <location>
        <begin position="7"/>
        <end position="43"/>
    </location>
</feature>